<dbReference type="InterPro" id="IPR006145">
    <property type="entry name" value="PsdUridine_synth_RsuA/RluA"/>
</dbReference>
<dbReference type="InterPro" id="IPR050343">
    <property type="entry name" value="RsuA_PseudoU_synthase"/>
</dbReference>
<dbReference type="OrthoDB" id="440619at2759"/>
<gene>
    <name evidence="5" type="ORF">KP509_20G017700</name>
</gene>
<dbReference type="PROSITE" id="PS50889">
    <property type="entry name" value="S4"/>
    <property type="match status" value="1"/>
</dbReference>
<dbReference type="AlphaFoldDB" id="A0A8T2SE51"/>
<dbReference type="InterPro" id="IPR036986">
    <property type="entry name" value="S4_RNA-bd_sf"/>
</dbReference>
<dbReference type="InterPro" id="IPR020094">
    <property type="entry name" value="TruA/RsuA/RluB/E/F_N"/>
</dbReference>
<dbReference type="PROSITE" id="PS01149">
    <property type="entry name" value="PSI_RSU"/>
    <property type="match status" value="1"/>
</dbReference>
<dbReference type="InterPro" id="IPR042092">
    <property type="entry name" value="PsdUridine_s_RsuA/RluB/E/F_cat"/>
</dbReference>
<dbReference type="SUPFAM" id="SSF55174">
    <property type="entry name" value="Alpha-L RNA-binding motif"/>
    <property type="match status" value="1"/>
</dbReference>
<comment type="similarity">
    <text evidence="1">Belongs to the pseudouridine synthase RsuA family.</text>
</comment>
<dbReference type="GO" id="GO:0006364">
    <property type="term" value="P:rRNA processing"/>
    <property type="evidence" value="ECO:0007669"/>
    <property type="project" value="UniProtKB-ARBA"/>
</dbReference>
<dbReference type="GO" id="GO:0003723">
    <property type="term" value="F:RNA binding"/>
    <property type="evidence" value="ECO:0007669"/>
    <property type="project" value="UniProtKB-KW"/>
</dbReference>
<evidence type="ECO:0000256" key="1">
    <source>
        <dbReference type="ARBA" id="ARBA00008348"/>
    </source>
</evidence>
<organism evidence="5 6">
    <name type="scientific">Ceratopteris richardii</name>
    <name type="common">Triangle waterfern</name>
    <dbReference type="NCBI Taxonomy" id="49495"/>
    <lineage>
        <taxon>Eukaryota</taxon>
        <taxon>Viridiplantae</taxon>
        <taxon>Streptophyta</taxon>
        <taxon>Embryophyta</taxon>
        <taxon>Tracheophyta</taxon>
        <taxon>Polypodiopsida</taxon>
        <taxon>Polypodiidae</taxon>
        <taxon>Polypodiales</taxon>
        <taxon>Pteridineae</taxon>
        <taxon>Pteridaceae</taxon>
        <taxon>Parkerioideae</taxon>
        <taxon>Ceratopteris</taxon>
    </lineage>
</organism>
<dbReference type="GO" id="GO:0009982">
    <property type="term" value="F:pseudouridine synthase activity"/>
    <property type="evidence" value="ECO:0007669"/>
    <property type="project" value="InterPro"/>
</dbReference>
<accession>A0A8T2SE51</accession>
<dbReference type="InterPro" id="IPR002942">
    <property type="entry name" value="S4_RNA-bd"/>
</dbReference>
<dbReference type="Gene3D" id="3.30.70.580">
    <property type="entry name" value="Pseudouridine synthase I, catalytic domain, N-terminal subdomain"/>
    <property type="match status" value="1"/>
</dbReference>
<dbReference type="InterPro" id="IPR018496">
    <property type="entry name" value="PsdUridine_synth_RsuA/RluB_CS"/>
</dbReference>
<keyword evidence="6" id="KW-1185">Reference proteome</keyword>
<keyword evidence="3" id="KW-0694">RNA-binding</keyword>
<name>A0A8T2SE51_CERRI</name>
<sequence length="369" mass="40698">MSSIPLSRVQNMAGNLASISSLSLNSLRISRLQSSSSLNTSQVLSLRAPLRAVSTPGTASKYKSVKIVDLEGPEEPVVQRIIRERKAANAKGPPKFSKAARRFYNEKFREPQRLGKVLAAAGVASRRGSDALIFEGRVTVNGEICKVPQTKVDPLKDIIYVDGQSLPKKLAPKLYFVLNKPKGYICTSSEESEKSVLTLFDSYMKIWVQRNPGIPKPRLFTVGRLDVATTGLLFVTNDGEFAHHVSHPSSGLTKEYIATVQGKITKRQLRTIMDGTEVEGVQCVPMSVEVLDGEPGDSKTKVKIVVREGRNHEVRHIVENADLEIRSLKRVRIGGYRLPRTLGLGKHLLLTEANLRNAQLMGHQENGVE</sequence>
<comment type="caution">
    <text evidence="5">The sequence shown here is derived from an EMBL/GenBank/DDBJ whole genome shotgun (WGS) entry which is preliminary data.</text>
</comment>
<reference evidence="5" key="1">
    <citation type="submission" date="2021-08" db="EMBL/GenBank/DDBJ databases">
        <title>WGS assembly of Ceratopteris richardii.</title>
        <authorList>
            <person name="Marchant D.B."/>
            <person name="Chen G."/>
            <person name="Jenkins J."/>
            <person name="Shu S."/>
            <person name="Leebens-Mack J."/>
            <person name="Grimwood J."/>
            <person name="Schmutz J."/>
            <person name="Soltis P."/>
            <person name="Soltis D."/>
            <person name="Chen Z.-H."/>
        </authorList>
    </citation>
    <scope>NUCLEOTIDE SEQUENCE</scope>
    <source>
        <strain evidence="5">Whitten #5841</strain>
        <tissue evidence="5">Leaf</tissue>
    </source>
</reference>
<evidence type="ECO:0000256" key="2">
    <source>
        <dbReference type="ARBA" id="ARBA00023235"/>
    </source>
</evidence>
<protein>
    <recommendedName>
        <fullName evidence="4">RNA-binding S4 domain-containing protein</fullName>
    </recommendedName>
</protein>
<keyword evidence="2" id="KW-0413">Isomerase</keyword>
<feature type="domain" description="RNA-binding S4" evidence="4">
    <location>
        <begin position="112"/>
        <end position="176"/>
    </location>
</feature>
<evidence type="ECO:0000313" key="6">
    <source>
        <dbReference type="Proteomes" id="UP000825935"/>
    </source>
</evidence>
<dbReference type="Gene3D" id="3.30.70.1560">
    <property type="entry name" value="Alpha-L RNA-binding motif"/>
    <property type="match status" value="1"/>
</dbReference>
<dbReference type="Pfam" id="PF00849">
    <property type="entry name" value="PseudoU_synth_2"/>
    <property type="match status" value="1"/>
</dbReference>
<dbReference type="GO" id="GO:0001522">
    <property type="term" value="P:pseudouridine synthesis"/>
    <property type="evidence" value="ECO:0007669"/>
    <property type="project" value="InterPro"/>
</dbReference>
<dbReference type="SUPFAM" id="SSF55120">
    <property type="entry name" value="Pseudouridine synthase"/>
    <property type="match status" value="1"/>
</dbReference>
<dbReference type="FunFam" id="3.10.290.10:FF:000003">
    <property type="entry name" value="Pseudouridine synthase"/>
    <property type="match status" value="1"/>
</dbReference>
<dbReference type="FunFam" id="3.30.70.580:FF:000013">
    <property type="entry name" value="Ribosomal large subunit pseudouridine synthase B"/>
    <property type="match status" value="1"/>
</dbReference>
<dbReference type="EMBL" id="CM035425">
    <property type="protein sequence ID" value="KAH7331159.1"/>
    <property type="molecule type" value="Genomic_DNA"/>
</dbReference>
<dbReference type="InterPro" id="IPR020103">
    <property type="entry name" value="PsdUridine_synth_cat_dom_sf"/>
</dbReference>
<dbReference type="SMART" id="SM00363">
    <property type="entry name" value="S4"/>
    <property type="match status" value="1"/>
</dbReference>
<evidence type="ECO:0000256" key="3">
    <source>
        <dbReference type="PROSITE-ProRule" id="PRU00182"/>
    </source>
</evidence>
<evidence type="ECO:0000313" key="5">
    <source>
        <dbReference type="EMBL" id="KAH7331159.1"/>
    </source>
</evidence>
<dbReference type="Gene3D" id="3.10.290.10">
    <property type="entry name" value="RNA-binding S4 domain"/>
    <property type="match status" value="1"/>
</dbReference>
<proteinExistence type="inferred from homology"/>
<dbReference type="CDD" id="cd00165">
    <property type="entry name" value="S4"/>
    <property type="match status" value="1"/>
</dbReference>
<dbReference type="Pfam" id="PF01479">
    <property type="entry name" value="S4"/>
    <property type="match status" value="1"/>
</dbReference>
<dbReference type="PANTHER" id="PTHR47683:SF2">
    <property type="entry name" value="RNA-BINDING S4 DOMAIN-CONTAINING PROTEIN"/>
    <property type="match status" value="1"/>
</dbReference>
<dbReference type="Proteomes" id="UP000825935">
    <property type="component" value="Chromosome 20"/>
</dbReference>
<dbReference type="PANTHER" id="PTHR47683">
    <property type="entry name" value="PSEUDOURIDINE SYNTHASE FAMILY PROTEIN-RELATED"/>
    <property type="match status" value="1"/>
</dbReference>
<dbReference type="EMBL" id="CM035425">
    <property type="protein sequence ID" value="KAH7331158.1"/>
    <property type="molecule type" value="Genomic_DNA"/>
</dbReference>
<evidence type="ECO:0000259" key="4">
    <source>
        <dbReference type="SMART" id="SM00363"/>
    </source>
</evidence>
<dbReference type="OMA" id="EYREERH"/>